<dbReference type="SUPFAM" id="SSF103473">
    <property type="entry name" value="MFS general substrate transporter"/>
    <property type="match status" value="1"/>
</dbReference>
<feature type="transmembrane region" description="Helical" evidence="5">
    <location>
        <begin position="354"/>
        <end position="376"/>
    </location>
</feature>
<accession>A0A1X7LT72</accession>
<feature type="domain" description="Major facilitator superfamily (MFS) profile" evidence="6">
    <location>
        <begin position="19"/>
        <end position="441"/>
    </location>
</feature>
<dbReference type="InterPro" id="IPR000849">
    <property type="entry name" value="Sugar_P_transporter"/>
</dbReference>
<dbReference type="PIRSF" id="PIRSF002808">
    <property type="entry name" value="Hexose_phosphate_transp"/>
    <property type="match status" value="1"/>
</dbReference>
<sequence>METTYSHGQTQATGKRHRLLAMLFVTVVITYLDRSNLSIAATAIGQDLQLDPAQMGLVFSAFGWSYALLQIPGGILVDRTRPRLLLALIIGLWSLATLLQGFASAFAMLLSLRVLLGALEAPAYPTLNRVVTTWFPDNERARAIASYTSGQYVGLAFLTPALVLTQEHFGWQGVFFLTGAIGLGWALVWYSLYREPSEAADVNAAELEIIRAGGGLIELGEAGKTDQADQAGQTGYRQRTRYTAADWRAVLGNRKLWGVYIGQIAVTSTLWFFLTWFPTYLVKYRHMDFLKAGFMAAVPFLAAFVGILGSGLLSDWMIRRGVSATVARKVPIVTGLLLSTAIVGANYVDTPAMVILFMAIAFFGSGFSSITWVLVSSMAKKELLGLTGGMFNLMGNLSSICVPVVIGFIVKNSDFKPALMFMSAVGVVGALSYLFLVGKIERIR</sequence>
<feature type="transmembrane region" description="Helical" evidence="5">
    <location>
        <begin position="330"/>
        <end position="348"/>
    </location>
</feature>
<reference evidence="8" key="1">
    <citation type="submission" date="2017-04" db="EMBL/GenBank/DDBJ databases">
        <authorList>
            <person name="Varghese N."/>
            <person name="Submissions S."/>
        </authorList>
    </citation>
    <scope>NUCLEOTIDE SEQUENCE [LARGE SCALE GENOMIC DNA]</scope>
    <source>
        <strain evidence="8">LMG 29540</strain>
    </source>
</reference>
<organism evidence="7 8">
    <name type="scientific">Paraburkholderia susongensis</name>
    <dbReference type="NCBI Taxonomy" id="1515439"/>
    <lineage>
        <taxon>Bacteria</taxon>
        <taxon>Pseudomonadati</taxon>
        <taxon>Pseudomonadota</taxon>
        <taxon>Betaproteobacteria</taxon>
        <taxon>Burkholderiales</taxon>
        <taxon>Burkholderiaceae</taxon>
        <taxon>Paraburkholderia</taxon>
    </lineage>
</organism>
<keyword evidence="3 5" id="KW-1133">Transmembrane helix</keyword>
<keyword evidence="2 5" id="KW-0812">Transmembrane</keyword>
<name>A0A1X7LT72_9BURK</name>
<dbReference type="PANTHER" id="PTHR11662">
    <property type="entry name" value="SOLUTE CARRIER FAMILY 17"/>
    <property type="match status" value="1"/>
</dbReference>
<evidence type="ECO:0000256" key="2">
    <source>
        <dbReference type="ARBA" id="ARBA00022692"/>
    </source>
</evidence>
<dbReference type="AlphaFoldDB" id="A0A1X7LT72"/>
<dbReference type="EMBL" id="FXAT01000009">
    <property type="protein sequence ID" value="SMG57106.1"/>
    <property type="molecule type" value="Genomic_DNA"/>
</dbReference>
<comment type="subcellular location">
    <subcellularLocation>
        <location evidence="1">Membrane</location>
        <topology evidence="1">Multi-pass membrane protein</topology>
    </subcellularLocation>
</comment>
<dbReference type="CDD" id="cd17319">
    <property type="entry name" value="MFS_ExuT_GudP_like"/>
    <property type="match status" value="1"/>
</dbReference>
<evidence type="ECO:0000259" key="6">
    <source>
        <dbReference type="PROSITE" id="PS50850"/>
    </source>
</evidence>
<evidence type="ECO:0000256" key="4">
    <source>
        <dbReference type="ARBA" id="ARBA00023136"/>
    </source>
</evidence>
<dbReference type="InterPro" id="IPR036259">
    <property type="entry name" value="MFS_trans_sf"/>
</dbReference>
<feature type="transmembrane region" description="Helical" evidence="5">
    <location>
        <begin position="84"/>
        <end position="110"/>
    </location>
</feature>
<feature type="transmembrane region" description="Helical" evidence="5">
    <location>
        <begin position="297"/>
        <end position="318"/>
    </location>
</feature>
<evidence type="ECO:0000313" key="7">
    <source>
        <dbReference type="EMBL" id="SMG57106.1"/>
    </source>
</evidence>
<evidence type="ECO:0000256" key="5">
    <source>
        <dbReference type="SAM" id="Phobius"/>
    </source>
</evidence>
<dbReference type="Proteomes" id="UP000193228">
    <property type="component" value="Unassembled WGS sequence"/>
</dbReference>
<evidence type="ECO:0000256" key="1">
    <source>
        <dbReference type="ARBA" id="ARBA00004141"/>
    </source>
</evidence>
<keyword evidence="8" id="KW-1185">Reference proteome</keyword>
<keyword evidence="4 5" id="KW-0472">Membrane</keyword>
<feature type="transmembrane region" description="Helical" evidence="5">
    <location>
        <begin position="20"/>
        <end position="44"/>
    </location>
</feature>
<proteinExistence type="predicted"/>
<dbReference type="Gene3D" id="1.20.1250.20">
    <property type="entry name" value="MFS general substrate transporter like domains"/>
    <property type="match status" value="2"/>
</dbReference>
<dbReference type="PANTHER" id="PTHR11662:SF333">
    <property type="entry name" value="D-GALACTONATE TRANSPORTER"/>
    <property type="match status" value="1"/>
</dbReference>
<dbReference type="GO" id="GO:0016020">
    <property type="term" value="C:membrane"/>
    <property type="evidence" value="ECO:0007669"/>
    <property type="project" value="UniProtKB-SubCell"/>
</dbReference>
<feature type="transmembrane region" description="Helical" evidence="5">
    <location>
        <begin position="383"/>
        <end position="406"/>
    </location>
</feature>
<dbReference type="InterPro" id="IPR050382">
    <property type="entry name" value="MFS_Na/Anion_cotransporter"/>
</dbReference>
<dbReference type="InterPro" id="IPR020846">
    <property type="entry name" value="MFS_dom"/>
</dbReference>
<feature type="transmembrane region" description="Helical" evidence="5">
    <location>
        <begin position="257"/>
        <end position="277"/>
    </location>
</feature>
<gene>
    <name evidence="7" type="ORF">SAMN06265784_10988</name>
</gene>
<dbReference type="InterPro" id="IPR011701">
    <property type="entry name" value="MFS"/>
</dbReference>
<dbReference type="Pfam" id="PF07690">
    <property type="entry name" value="MFS_1"/>
    <property type="match status" value="1"/>
</dbReference>
<evidence type="ECO:0000313" key="8">
    <source>
        <dbReference type="Proteomes" id="UP000193228"/>
    </source>
</evidence>
<feature type="transmembrane region" description="Helical" evidence="5">
    <location>
        <begin position="56"/>
        <end position="77"/>
    </location>
</feature>
<evidence type="ECO:0000256" key="3">
    <source>
        <dbReference type="ARBA" id="ARBA00022989"/>
    </source>
</evidence>
<feature type="transmembrane region" description="Helical" evidence="5">
    <location>
        <begin position="169"/>
        <end position="190"/>
    </location>
</feature>
<dbReference type="PROSITE" id="PS50850">
    <property type="entry name" value="MFS"/>
    <property type="match status" value="1"/>
</dbReference>
<protein>
    <submittedName>
        <fullName evidence="7">MFS transporter, ACS family, D-galactonate transporter</fullName>
    </submittedName>
</protein>
<feature type="transmembrane region" description="Helical" evidence="5">
    <location>
        <begin position="418"/>
        <end position="438"/>
    </location>
</feature>
<dbReference type="RefSeq" id="WP_244196148.1">
    <property type="nucleotide sequence ID" value="NZ_FXAT01000009.1"/>
</dbReference>
<dbReference type="GO" id="GO:0022857">
    <property type="term" value="F:transmembrane transporter activity"/>
    <property type="evidence" value="ECO:0007669"/>
    <property type="project" value="InterPro"/>
</dbReference>